<dbReference type="InterPro" id="IPR029044">
    <property type="entry name" value="Nucleotide-diphossugar_trans"/>
</dbReference>
<evidence type="ECO:0000313" key="2">
    <source>
        <dbReference type="EMBL" id="BAN07214.1"/>
    </source>
</evidence>
<organism evidence="2 3">
    <name type="scientific">Levilactobacillus brevis KB290</name>
    <dbReference type="NCBI Taxonomy" id="1001583"/>
    <lineage>
        <taxon>Bacteria</taxon>
        <taxon>Bacillati</taxon>
        <taxon>Bacillota</taxon>
        <taxon>Bacilli</taxon>
        <taxon>Lactobacillales</taxon>
        <taxon>Lactobacillaceae</taxon>
        <taxon>Levilactobacillus</taxon>
    </lineage>
</organism>
<dbReference type="PATRIC" id="fig|1001583.3.peg.1560"/>
<gene>
    <name evidence="2" type="ORF">LVISKB_1579</name>
</gene>
<keyword evidence="2" id="KW-0808">Transferase</keyword>
<dbReference type="Pfam" id="PF00535">
    <property type="entry name" value="Glycos_transf_2"/>
    <property type="match status" value="1"/>
</dbReference>
<dbReference type="Gene3D" id="3.90.550.10">
    <property type="entry name" value="Spore Coat Polysaccharide Biosynthesis Protein SpsA, Chain A"/>
    <property type="match status" value="1"/>
</dbReference>
<evidence type="ECO:0000313" key="3">
    <source>
        <dbReference type="Proteomes" id="UP000012042"/>
    </source>
</evidence>
<dbReference type="HOGENOM" id="CLU_025996_2_2_9"/>
<feature type="domain" description="Glycosyltransferase 2-like" evidence="1">
    <location>
        <begin position="3"/>
        <end position="159"/>
    </location>
</feature>
<reference evidence="2 3" key="1">
    <citation type="journal article" date="2013" name="PLoS ONE">
        <title>Genomic Analysis by Deep Sequencing of the Probiotic Lactobacillus brevis KB290 Harboring Nine Plasmids Reveals Genomic Stability.</title>
        <authorList>
            <person name="Fukao M."/>
            <person name="Oshima K."/>
            <person name="Morita H."/>
            <person name="Toh H."/>
            <person name="Suda W."/>
            <person name="Kim S.W."/>
            <person name="Suzuki S."/>
            <person name="Yakabe T."/>
            <person name="Hattori M."/>
            <person name="Yajima N."/>
        </authorList>
    </citation>
    <scope>NUCLEOTIDE SEQUENCE [LARGE SCALE GENOMIC DNA]</scope>
    <source>
        <strain evidence="2 3">KB290</strain>
    </source>
</reference>
<accession>M5AEN1</accession>
<dbReference type="AlphaFoldDB" id="M5AEN1"/>
<dbReference type="KEGG" id="lbk:LVISKB_1579"/>
<dbReference type="EMBL" id="AP012167">
    <property type="protein sequence ID" value="BAN07214.1"/>
    <property type="molecule type" value="Genomic_DNA"/>
</dbReference>
<dbReference type="Proteomes" id="UP000012042">
    <property type="component" value="Chromosome"/>
</dbReference>
<dbReference type="CDD" id="cd04196">
    <property type="entry name" value="GT_2_like_d"/>
    <property type="match status" value="1"/>
</dbReference>
<protein>
    <submittedName>
        <fullName evidence="2">Glycosyltransferase-like protein</fullName>
    </submittedName>
</protein>
<dbReference type="InterPro" id="IPR001173">
    <property type="entry name" value="Glyco_trans_2-like"/>
</dbReference>
<evidence type="ECO:0000259" key="1">
    <source>
        <dbReference type="Pfam" id="PF00535"/>
    </source>
</evidence>
<dbReference type="SUPFAM" id="SSF53448">
    <property type="entry name" value="Nucleotide-diphospho-sugar transferases"/>
    <property type="match status" value="1"/>
</dbReference>
<dbReference type="GO" id="GO:0016758">
    <property type="term" value="F:hexosyltransferase activity"/>
    <property type="evidence" value="ECO:0007669"/>
    <property type="project" value="UniProtKB-ARBA"/>
</dbReference>
<dbReference type="PANTHER" id="PTHR22916:SF3">
    <property type="entry name" value="UDP-GLCNAC:BETAGAL BETA-1,3-N-ACETYLGLUCOSAMINYLTRANSFERASE-LIKE PROTEIN 1"/>
    <property type="match status" value="1"/>
</dbReference>
<proteinExistence type="predicted"/>
<dbReference type="PANTHER" id="PTHR22916">
    <property type="entry name" value="GLYCOSYLTRANSFERASE"/>
    <property type="match status" value="1"/>
</dbReference>
<name>M5AEN1_LEVBR</name>
<sequence>MISVCMATFNGCLYIQEQLVSILQQLSEKDEVVIVDDHSNDNTVEIVQKLKDKRIRTIENQSNVGPIRSFQRAIENSRGDYIFFADQDDIWLDGKIDKVMKSFKEGADLVVHDSKVTDANLKVISNSWNNYNQNKFRKSYIWTIIKNPFTGADMAITRNILRVIMPFPKKIPMHDWWIGCVCQKMHLKICILRDPLILYRRHGNNVTGKAHQPWQMIKNRLNLVAKVWRR</sequence>